<dbReference type="SMART" id="SM00471">
    <property type="entry name" value="HDc"/>
    <property type="match status" value="1"/>
</dbReference>
<organism evidence="2 3">
    <name type="scientific">Kinneretia aquatilis</name>
    <dbReference type="NCBI Taxonomy" id="2070761"/>
    <lineage>
        <taxon>Bacteria</taxon>
        <taxon>Pseudomonadati</taxon>
        <taxon>Pseudomonadota</taxon>
        <taxon>Betaproteobacteria</taxon>
        <taxon>Burkholderiales</taxon>
        <taxon>Sphaerotilaceae</taxon>
        <taxon>Roseateles</taxon>
    </lineage>
</organism>
<comment type="caution">
    <text evidence="2">The sequence shown here is derived from an EMBL/GenBank/DDBJ whole genome shotgun (WGS) entry which is preliminary data.</text>
</comment>
<dbReference type="OrthoDB" id="823268at2"/>
<dbReference type="Gene3D" id="1.10.3210.10">
    <property type="entry name" value="Hypothetical protein af1432"/>
    <property type="match status" value="1"/>
</dbReference>
<dbReference type="AlphaFoldDB" id="A0A2N8L124"/>
<protein>
    <submittedName>
        <fullName evidence="2">Phosphohydrolase</fullName>
    </submittedName>
</protein>
<dbReference type="InterPro" id="IPR052567">
    <property type="entry name" value="OP_Dioxygenase"/>
</dbReference>
<sequence>MDIVSKIEALFQRRGALVYTGQRLERREAVSALEHALQCAQLAEWAHADNALVAAAFLHDLGQLMDAPAEAELQDDQHETRALVFLASGGFAADVLEPIRLHVQAKRFLVGSDPAYADSLSAASLHSLSLQGGRMNAEERLLFLAQPQAARALQLRRWDDLAKHPGKRTPPLGYYLDLLDGVLQDARQPSRVALA</sequence>
<dbReference type="PANTHER" id="PTHR40202">
    <property type="match status" value="1"/>
</dbReference>
<dbReference type="RefSeq" id="WP_102769337.1">
    <property type="nucleotide sequence ID" value="NZ_CP124551.1"/>
</dbReference>
<name>A0A2N8L124_9BURK</name>
<dbReference type="EMBL" id="POSP01000003">
    <property type="protein sequence ID" value="PND39420.1"/>
    <property type="molecule type" value="Genomic_DNA"/>
</dbReference>
<dbReference type="Proteomes" id="UP000235916">
    <property type="component" value="Unassembled WGS sequence"/>
</dbReference>
<proteinExistence type="predicted"/>
<feature type="domain" description="HD/PDEase" evidence="1">
    <location>
        <begin position="28"/>
        <end position="108"/>
    </location>
</feature>
<keyword evidence="2" id="KW-0378">Hydrolase</keyword>
<accession>A0A2N8L124</accession>
<gene>
    <name evidence="2" type="ORF">C1O66_19035</name>
</gene>
<dbReference type="SUPFAM" id="SSF109604">
    <property type="entry name" value="HD-domain/PDEase-like"/>
    <property type="match status" value="1"/>
</dbReference>
<dbReference type="InterPro" id="IPR003607">
    <property type="entry name" value="HD/PDEase_dom"/>
</dbReference>
<dbReference type="GO" id="GO:0016787">
    <property type="term" value="F:hydrolase activity"/>
    <property type="evidence" value="ECO:0007669"/>
    <property type="project" value="UniProtKB-KW"/>
</dbReference>
<dbReference type="PANTHER" id="PTHR40202:SF1">
    <property type="entry name" value="HD DOMAIN-CONTAINING PROTEIN"/>
    <property type="match status" value="1"/>
</dbReference>
<keyword evidence="3" id="KW-1185">Reference proteome</keyword>
<evidence type="ECO:0000259" key="1">
    <source>
        <dbReference type="SMART" id="SM00471"/>
    </source>
</evidence>
<evidence type="ECO:0000313" key="2">
    <source>
        <dbReference type="EMBL" id="PND39420.1"/>
    </source>
</evidence>
<reference evidence="2 3" key="1">
    <citation type="submission" date="2018-01" db="EMBL/GenBank/DDBJ databases">
        <title>Draft genome sequence of Paucibacter aquatile CR182 isolated from freshwater of the Nakdong River.</title>
        <authorList>
            <person name="Choi A."/>
            <person name="Chung E.J."/>
        </authorList>
    </citation>
    <scope>NUCLEOTIDE SEQUENCE [LARGE SCALE GENOMIC DNA]</scope>
    <source>
        <strain evidence="2 3">CR182</strain>
    </source>
</reference>
<evidence type="ECO:0000313" key="3">
    <source>
        <dbReference type="Proteomes" id="UP000235916"/>
    </source>
</evidence>